<comment type="caution">
    <text evidence="6">The sequence shown here is derived from an EMBL/GenBank/DDBJ whole genome shotgun (WGS) entry which is preliminary data.</text>
</comment>
<dbReference type="InterPro" id="IPR016032">
    <property type="entry name" value="Sig_transdc_resp-reg_C-effctor"/>
</dbReference>
<keyword evidence="1 3" id="KW-0238">DNA-binding</keyword>
<feature type="modified residue" description="4-aspartylphosphate" evidence="2">
    <location>
        <position position="52"/>
    </location>
</feature>
<proteinExistence type="predicted"/>
<evidence type="ECO:0000256" key="1">
    <source>
        <dbReference type="ARBA" id="ARBA00023125"/>
    </source>
</evidence>
<sequence>MSKVLLVEDDVRLAELVQSYLTQHDFQVQVEGNGLEVLARCQHFQPDLVILDLMLPGQDGFAVCRQIRPLFTGPILMLTARQSDIDQVLGLELGADDYVVKPVEPRVLLARIHALLRRHKSAEPEQQHELQFGQLMLKRRAREVFLADVRVDLTSYEFDLLWMLASHAGQTVRREEIHQQVIGRPYDGLDRTVDVRVSHLRKKLNDNTETPFRIKTVWGKGYLFVADAWSS</sequence>
<feature type="domain" description="Response regulatory" evidence="4">
    <location>
        <begin position="3"/>
        <end position="116"/>
    </location>
</feature>
<dbReference type="CDD" id="cd00383">
    <property type="entry name" value="trans_reg_C"/>
    <property type="match status" value="1"/>
</dbReference>
<gene>
    <name evidence="6" type="ORF">Q3O59_13235</name>
</gene>
<dbReference type="PROSITE" id="PS51755">
    <property type="entry name" value="OMPR_PHOB"/>
    <property type="match status" value="1"/>
</dbReference>
<evidence type="ECO:0000259" key="5">
    <source>
        <dbReference type="PROSITE" id="PS51755"/>
    </source>
</evidence>
<dbReference type="SUPFAM" id="SSF46894">
    <property type="entry name" value="C-terminal effector domain of the bipartite response regulators"/>
    <property type="match status" value="1"/>
</dbReference>
<evidence type="ECO:0000256" key="2">
    <source>
        <dbReference type="PROSITE-ProRule" id="PRU00169"/>
    </source>
</evidence>
<evidence type="ECO:0000313" key="6">
    <source>
        <dbReference type="EMBL" id="MDP4529987.1"/>
    </source>
</evidence>
<accession>A0ABT9GSN8</accession>
<dbReference type="SMART" id="SM00448">
    <property type="entry name" value="REC"/>
    <property type="match status" value="1"/>
</dbReference>
<evidence type="ECO:0000259" key="4">
    <source>
        <dbReference type="PROSITE" id="PS50110"/>
    </source>
</evidence>
<dbReference type="Proteomes" id="UP001236258">
    <property type="component" value="Unassembled WGS sequence"/>
</dbReference>
<dbReference type="Gene3D" id="1.10.10.10">
    <property type="entry name" value="Winged helix-like DNA-binding domain superfamily/Winged helix DNA-binding domain"/>
    <property type="match status" value="1"/>
</dbReference>
<dbReference type="InterPro" id="IPR011006">
    <property type="entry name" value="CheY-like_superfamily"/>
</dbReference>
<dbReference type="Pfam" id="PF00486">
    <property type="entry name" value="Trans_reg_C"/>
    <property type="match status" value="1"/>
</dbReference>
<keyword evidence="2" id="KW-0597">Phosphoprotein</keyword>
<dbReference type="RefSeq" id="WP_305946036.1">
    <property type="nucleotide sequence ID" value="NZ_JAUZVY010000006.1"/>
</dbReference>
<dbReference type="SUPFAM" id="SSF52172">
    <property type="entry name" value="CheY-like"/>
    <property type="match status" value="1"/>
</dbReference>
<dbReference type="InterPro" id="IPR036388">
    <property type="entry name" value="WH-like_DNA-bd_sf"/>
</dbReference>
<reference evidence="6 7" key="1">
    <citation type="submission" date="2023-08" db="EMBL/GenBank/DDBJ databases">
        <authorList>
            <person name="Joshi A."/>
            <person name="Thite S."/>
        </authorList>
    </citation>
    <scope>NUCLEOTIDE SEQUENCE [LARGE SCALE GENOMIC DNA]</scope>
    <source>
        <strain evidence="6 7">1E1</strain>
    </source>
</reference>
<dbReference type="Gene3D" id="6.10.250.690">
    <property type="match status" value="1"/>
</dbReference>
<dbReference type="PANTHER" id="PTHR48111">
    <property type="entry name" value="REGULATOR OF RPOS"/>
    <property type="match status" value="1"/>
</dbReference>
<dbReference type="Pfam" id="PF00072">
    <property type="entry name" value="Response_reg"/>
    <property type="match status" value="1"/>
</dbReference>
<dbReference type="Gene3D" id="3.40.50.2300">
    <property type="match status" value="1"/>
</dbReference>
<dbReference type="InterPro" id="IPR001867">
    <property type="entry name" value="OmpR/PhoB-type_DNA-bd"/>
</dbReference>
<protein>
    <submittedName>
        <fullName evidence="6">Response regulator</fullName>
    </submittedName>
</protein>
<feature type="DNA-binding region" description="OmpR/PhoB-type" evidence="3">
    <location>
        <begin position="127"/>
        <end position="226"/>
    </location>
</feature>
<dbReference type="InterPro" id="IPR001789">
    <property type="entry name" value="Sig_transdc_resp-reg_receiver"/>
</dbReference>
<dbReference type="PROSITE" id="PS50110">
    <property type="entry name" value="RESPONSE_REGULATORY"/>
    <property type="match status" value="1"/>
</dbReference>
<dbReference type="SMART" id="SM00862">
    <property type="entry name" value="Trans_reg_C"/>
    <property type="match status" value="1"/>
</dbReference>
<organism evidence="6 7">
    <name type="scientific">Alkalimonas delamerensis</name>
    <dbReference type="NCBI Taxonomy" id="265981"/>
    <lineage>
        <taxon>Bacteria</taxon>
        <taxon>Pseudomonadati</taxon>
        <taxon>Pseudomonadota</taxon>
        <taxon>Gammaproteobacteria</taxon>
        <taxon>Alkalimonas</taxon>
    </lineage>
</organism>
<evidence type="ECO:0000256" key="3">
    <source>
        <dbReference type="PROSITE-ProRule" id="PRU01091"/>
    </source>
</evidence>
<feature type="domain" description="OmpR/PhoB-type" evidence="5">
    <location>
        <begin position="127"/>
        <end position="226"/>
    </location>
</feature>
<name>A0ABT9GSN8_9GAMM</name>
<keyword evidence="7" id="KW-1185">Reference proteome</keyword>
<evidence type="ECO:0000313" key="7">
    <source>
        <dbReference type="Proteomes" id="UP001236258"/>
    </source>
</evidence>
<dbReference type="EMBL" id="JAUZVY010000006">
    <property type="protein sequence ID" value="MDP4529987.1"/>
    <property type="molecule type" value="Genomic_DNA"/>
</dbReference>
<dbReference type="PANTHER" id="PTHR48111:SF47">
    <property type="entry name" value="TRANSCRIPTIONAL REGULATORY PROTEIN RSTA"/>
    <property type="match status" value="1"/>
</dbReference>
<dbReference type="InterPro" id="IPR039420">
    <property type="entry name" value="WalR-like"/>
</dbReference>